<dbReference type="InterPro" id="IPR013556">
    <property type="entry name" value="Flag_M-ring_C"/>
</dbReference>
<name>A0ABT2CYD7_9BURK</name>
<evidence type="ECO:0000256" key="6">
    <source>
        <dbReference type="ARBA" id="ARBA00022989"/>
    </source>
</evidence>
<reference evidence="14 15" key="1">
    <citation type="submission" date="2022-08" db="EMBL/GenBank/DDBJ databases">
        <title>Reclassification of Massilia species as members of the genera Telluria, Duganella, Pseudoduganella, Mokoshia gen. nov. and Zemynaea gen. nov. using orthogonal and non-orthogonal genome-based approaches.</title>
        <authorList>
            <person name="Bowman J.P."/>
        </authorList>
    </citation>
    <scope>NUCLEOTIDE SEQUENCE [LARGE SCALE GENOMIC DNA]</scope>
    <source>
        <strain evidence="14 15">JCM 31606</strain>
    </source>
</reference>
<evidence type="ECO:0000256" key="8">
    <source>
        <dbReference type="ARBA" id="ARBA00023143"/>
    </source>
</evidence>
<protein>
    <recommendedName>
        <fullName evidence="9">Flagellar M-ring protein</fullName>
    </recommendedName>
</protein>
<comment type="caution">
    <text evidence="14">The sequence shown here is derived from an EMBL/GenBank/DDBJ whole genome shotgun (WGS) entry which is preliminary data.</text>
</comment>
<feature type="domain" description="Flagellar M-ring N-terminal" evidence="12">
    <location>
        <begin position="46"/>
        <end position="220"/>
    </location>
</feature>
<evidence type="ECO:0000313" key="14">
    <source>
        <dbReference type="EMBL" id="MCS0658103.1"/>
    </source>
</evidence>
<feature type="domain" description="Flagellar M-ring C-terminal" evidence="13">
    <location>
        <begin position="256"/>
        <end position="436"/>
    </location>
</feature>
<keyword evidence="5 11" id="KW-0812">Transmembrane</keyword>
<feature type="transmembrane region" description="Helical" evidence="11">
    <location>
        <begin position="464"/>
        <end position="482"/>
    </location>
</feature>
<dbReference type="Pfam" id="PF08345">
    <property type="entry name" value="YscJ_FliF_C"/>
    <property type="match status" value="1"/>
</dbReference>
<sequence>MAAADQEHDDNVKPPFLQTKFGRNIAMGGAAAVVLAVGIALWLWSQQPDYRVLFSNYTDRDGGAITASLEQMGVKYKFSEGGNAILVPAEMVHDIRLKLASQGLPKGGNVGFELMENQKLGVSQFLEQVNYQRSLEGELARSVESLGAVANARVHLALPKPSVFVRDQQKPTASVLLTLQPGRALDQGQVSAIVHLVASSVPELTPANVTVVDQNGSLLSDPNGQAAGARQLDPNQLKYVAQLQQNIVKQVESIITPLVGRGNVRAEATADVDFAQVDTAAEMYKPNSPPEPQAIRSQQTSEQQPLKTPASGVPGSLSNQPPAANPTPPGPGQGSTVAAGGNGQQNAAPQETRHDATTNFEVDKTVRYEQRPMGGIKRLTVGVVVNYKRNVDPKTGKVTAAPLPPAVISQINELVKQAMGYSQARGDTLNVTNAPFEGVDKLADQPPAVVWYKDQDLIGLAGQVAKYAVSILVVGFLYFRLVRPLLRRYDKAIELPPGPDPEQLAEQARLAIEAEMMEEHSQQQAKGYRSNLQMAKDLARDDPRIVANVVKTWVSSNE</sequence>
<feature type="compositionally biased region" description="Basic and acidic residues" evidence="10">
    <location>
        <begin position="351"/>
        <end position="365"/>
    </location>
</feature>
<dbReference type="EMBL" id="JANUGU010000002">
    <property type="protein sequence ID" value="MCS0658103.1"/>
    <property type="molecule type" value="Genomic_DNA"/>
</dbReference>
<evidence type="ECO:0000256" key="7">
    <source>
        <dbReference type="ARBA" id="ARBA00023136"/>
    </source>
</evidence>
<feature type="region of interest" description="Disordered" evidence="10">
    <location>
        <begin position="283"/>
        <end position="365"/>
    </location>
</feature>
<evidence type="ECO:0000256" key="10">
    <source>
        <dbReference type="SAM" id="MobiDB-lite"/>
    </source>
</evidence>
<evidence type="ECO:0000256" key="5">
    <source>
        <dbReference type="ARBA" id="ARBA00022692"/>
    </source>
</evidence>
<evidence type="ECO:0000256" key="4">
    <source>
        <dbReference type="ARBA" id="ARBA00022475"/>
    </source>
</evidence>
<dbReference type="Proteomes" id="UP001204621">
    <property type="component" value="Unassembled WGS sequence"/>
</dbReference>
<dbReference type="Gene3D" id="3.30.300.30">
    <property type="match status" value="1"/>
</dbReference>
<comment type="function">
    <text evidence="9">The M ring may be actively involved in energy transduction.</text>
</comment>
<accession>A0ABT2CYD7</accession>
<dbReference type="InterPro" id="IPR006182">
    <property type="entry name" value="FliF_N_dom"/>
</dbReference>
<comment type="subcellular location">
    <subcellularLocation>
        <location evidence="1 9">Bacterial flagellum basal body</location>
    </subcellularLocation>
    <subcellularLocation>
        <location evidence="2">Cell membrane</location>
        <topology evidence="2">Multi-pass membrane protein</topology>
    </subcellularLocation>
</comment>
<evidence type="ECO:0000256" key="1">
    <source>
        <dbReference type="ARBA" id="ARBA00004117"/>
    </source>
</evidence>
<evidence type="ECO:0000256" key="9">
    <source>
        <dbReference type="PIRNR" id="PIRNR004862"/>
    </source>
</evidence>
<evidence type="ECO:0000256" key="2">
    <source>
        <dbReference type="ARBA" id="ARBA00004651"/>
    </source>
</evidence>
<dbReference type="InterPro" id="IPR000067">
    <property type="entry name" value="FlgMring_FliF"/>
</dbReference>
<keyword evidence="15" id="KW-1185">Reference proteome</keyword>
<proteinExistence type="inferred from homology"/>
<evidence type="ECO:0000259" key="12">
    <source>
        <dbReference type="Pfam" id="PF01514"/>
    </source>
</evidence>
<organism evidence="14 15">
    <name type="scientific">Massilia terrae</name>
    <dbReference type="NCBI Taxonomy" id="1811224"/>
    <lineage>
        <taxon>Bacteria</taxon>
        <taxon>Pseudomonadati</taxon>
        <taxon>Pseudomonadota</taxon>
        <taxon>Betaproteobacteria</taxon>
        <taxon>Burkholderiales</taxon>
        <taxon>Oxalobacteraceae</taxon>
        <taxon>Telluria group</taxon>
        <taxon>Massilia</taxon>
    </lineage>
</organism>
<evidence type="ECO:0000256" key="3">
    <source>
        <dbReference type="ARBA" id="ARBA00007971"/>
    </source>
</evidence>
<evidence type="ECO:0000313" key="15">
    <source>
        <dbReference type="Proteomes" id="UP001204621"/>
    </source>
</evidence>
<keyword evidence="7 11" id="KW-0472">Membrane</keyword>
<dbReference type="PANTHER" id="PTHR30046">
    <property type="entry name" value="FLAGELLAR M-RING PROTEIN"/>
    <property type="match status" value="1"/>
</dbReference>
<keyword evidence="14" id="KW-0282">Flagellum</keyword>
<dbReference type="RefSeq" id="WP_258811291.1">
    <property type="nucleotide sequence ID" value="NZ_JANUGU010000002.1"/>
</dbReference>
<evidence type="ECO:0000256" key="11">
    <source>
        <dbReference type="SAM" id="Phobius"/>
    </source>
</evidence>
<gene>
    <name evidence="14" type="primary">fliF</name>
    <name evidence="14" type="ORF">NX778_08510</name>
</gene>
<keyword evidence="14" id="KW-0966">Cell projection</keyword>
<feature type="transmembrane region" description="Helical" evidence="11">
    <location>
        <begin position="25"/>
        <end position="44"/>
    </location>
</feature>
<dbReference type="PANTHER" id="PTHR30046:SF0">
    <property type="entry name" value="FLAGELLAR M-RING PROTEIN"/>
    <property type="match status" value="1"/>
</dbReference>
<dbReference type="InterPro" id="IPR043427">
    <property type="entry name" value="YscJ/FliF"/>
</dbReference>
<dbReference type="PIRSF" id="PIRSF004862">
    <property type="entry name" value="FliF"/>
    <property type="match status" value="1"/>
</dbReference>
<dbReference type="InterPro" id="IPR045851">
    <property type="entry name" value="AMP-bd_C_sf"/>
</dbReference>
<evidence type="ECO:0000259" key="13">
    <source>
        <dbReference type="Pfam" id="PF08345"/>
    </source>
</evidence>
<comment type="similarity">
    <text evidence="3 9">Belongs to the FliF family.</text>
</comment>
<feature type="compositionally biased region" description="Polar residues" evidence="10">
    <location>
        <begin position="295"/>
        <end position="306"/>
    </location>
</feature>
<keyword evidence="6 11" id="KW-1133">Transmembrane helix</keyword>
<dbReference type="PRINTS" id="PR01009">
    <property type="entry name" value="FLGMRINGFLIF"/>
</dbReference>
<keyword evidence="4" id="KW-1003">Cell membrane</keyword>
<keyword evidence="8 9" id="KW-0975">Bacterial flagellum</keyword>
<dbReference type="NCBIfam" id="TIGR00206">
    <property type="entry name" value="fliF"/>
    <property type="match status" value="1"/>
</dbReference>
<dbReference type="Pfam" id="PF01514">
    <property type="entry name" value="YscJ_FliF"/>
    <property type="match status" value="1"/>
</dbReference>
<keyword evidence="14" id="KW-0969">Cilium</keyword>